<name>A0A330M896_9GAMM</name>
<dbReference type="EMBL" id="LS483452">
    <property type="protein sequence ID" value="SQH78215.1"/>
    <property type="molecule type" value="Genomic_DNA"/>
</dbReference>
<evidence type="ECO:0000313" key="1">
    <source>
        <dbReference type="EMBL" id="SQH78215.1"/>
    </source>
</evidence>
<proteinExistence type="predicted"/>
<accession>A0A330M896</accession>
<gene>
    <name evidence="1" type="ORF">SHEWBE_4255</name>
</gene>
<evidence type="ECO:0000313" key="2">
    <source>
        <dbReference type="Proteomes" id="UP000250123"/>
    </source>
</evidence>
<sequence length="63" mass="7384">MHESDLSDQQQRVEKLLANVHHIHARVGFEEGPQVTDPQDPRWHEQLHNHTQLWQKGLEITSA</sequence>
<dbReference type="AlphaFoldDB" id="A0A330M896"/>
<dbReference type="KEGG" id="sbk:SHEWBE_4255"/>
<organism evidence="1 2">
    <name type="scientific">Shewanella benthica</name>
    <dbReference type="NCBI Taxonomy" id="43661"/>
    <lineage>
        <taxon>Bacteria</taxon>
        <taxon>Pseudomonadati</taxon>
        <taxon>Pseudomonadota</taxon>
        <taxon>Gammaproteobacteria</taxon>
        <taxon>Alteromonadales</taxon>
        <taxon>Shewanellaceae</taxon>
        <taxon>Shewanella</taxon>
    </lineage>
</organism>
<reference evidence="2" key="1">
    <citation type="submission" date="2018-06" db="EMBL/GenBank/DDBJ databases">
        <authorList>
            <person name="Cea G.-C."/>
            <person name="William W."/>
        </authorList>
    </citation>
    <scope>NUCLEOTIDE SEQUENCE [LARGE SCALE GENOMIC DNA]</scope>
    <source>
        <strain evidence="2">DB21MT-2</strain>
    </source>
</reference>
<dbReference type="RefSeq" id="WP_112353827.1">
    <property type="nucleotide sequence ID" value="NZ_LS483452.1"/>
</dbReference>
<protein>
    <submittedName>
        <fullName evidence="1">Uncharacterized protein</fullName>
    </submittedName>
</protein>
<dbReference type="OrthoDB" id="2555274at2"/>
<dbReference type="Proteomes" id="UP000250123">
    <property type="component" value="Chromosome SHEWBE"/>
</dbReference>